<dbReference type="GO" id="GO:0016757">
    <property type="term" value="F:glycosyltransferase activity"/>
    <property type="evidence" value="ECO:0007669"/>
    <property type="project" value="UniProtKB-ARBA"/>
</dbReference>
<evidence type="ECO:0000259" key="1">
    <source>
        <dbReference type="Pfam" id="PF13439"/>
    </source>
</evidence>
<keyword evidence="3" id="KW-1185">Reference proteome</keyword>
<dbReference type="Gene3D" id="3.40.50.2000">
    <property type="entry name" value="Glycogen Phosphorylase B"/>
    <property type="match status" value="2"/>
</dbReference>
<accession>A0A4Z0L4H7</accession>
<keyword evidence="2" id="KW-0808">Transferase</keyword>
<evidence type="ECO:0000313" key="2">
    <source>
        <dbReference type="EMBL" id="TGD57139.1"/>
    </source>
</evidence>
<dbReference type="InterPro" id="IPR028098">
    <property type="entry name" value="Glyco_trans_4-like_N"/>
</dbReference>
<dbReference type="Proteomes" id="UP000297407">
    <property type="component" value="Unassembled WGS sequence"/>
</dbReference>
<feature type="domain" description="Glycosyltransferase subfamily 4-like N-terminal" evidence="1">
    <location>
        <begin position="13"/>
        <end position="172"/>
    </location>
</feature>
<comment type="caution">
    <text evidence="2">The sequence shown here is derived from an EMBL/GenBank/DDBJ whole genome shotgun (WGS) entry which is preliminary data.</text>
</comment>
<gene>
    <name evidence="2" type="ORF">E4635_13300</name>
</gene>
<dbReference type="EMBL" id="SRLH01000007">
    <property type="protein sequence ID" value="TGD57139.1"/>
    <property type="molecule type" value="Genomic_DNA"/>
</dbReference>
<evidence type="ECO:0000313" key="3">
    <source>
        <dbReference type="Proteomes" id="UP000297407"/>
    </source>
</evidence>
<dbReference type="AlphaFoldDB" id="A0A4Z0L4H7"/>
<dbReference type="SUPFAM" id="SSF53756">
    <property type="entry name" value="UDP-Glycosyltransferase/glycogen phosphorylase"/>
    <property type="match status" value="1"/>
</dbReference>
<dbReference type="RefSeq" id="WP_135527185.1">
    <property type="nucleotide sequence ID" value="NZ_SRLH01000007.1"/>
</dbReference>
<dbReference type="PANTHER" id="PTHR12526">
    <property type="entry name" value="GLYCOSYLTRANSFERASE"/>
    <property type="match status" value="1"/>
</dbReference>
<reference evidence="2 3" key="1">
    <citation type="submission" date="2019-04" db="EMBL/GenBank/DDBJ databases">
        <title>Flavobacterium sp. strain DS2-A Genome sequencing and assembly.</title>
        <authorList>
            <person name="Kim I."/>
        </authorList>
    </citation>
    <scope>NUCLEOTIDE SEQUENCE [LARGE SCALE GENOMIC DNA]</scope>
    <source>
        <strain evidence="2 3">DS2-A</strain>
    </source>
</reference>
<dbReference type="OrthoDB" id="7560678at2"/>
<proteinExistence type="predicted"/>
<dbReference type="Pfam" id="PF13692">
    <property type="entry name" value="Glyco_trans_1_4"/>
    <property type="match status" value="1"/>
</dbReference>
<dbReference type="Pfam" id="PF13439">
    <property type="entry name" value="Glyco_transf_4"/>
    <property type="match status" value="1"/>
</dbReference>
<organism evidence="2 3">
    <name type="scientific">Flavobacterium humi</name>
    <dbReference type="NCBI Taxonomy" id="2562683"/>
    <lineage>
        <taxon>Bacteria</taxon>
        <taxon>Pseudomonadati</taxon>
        <taxon>Bacteroidota</taxon>
        <taxon>Flavobacteriia</taxon>
        <taxon>Flavobacteriales</taxon>
        <taxon>Flavobacteriaceae</taxon>
        <taxon>Flavobacterium</taxon>
    </lineage>
</organism>
<dbReference type="PANTHER" id="PTHR12526:SF630">
    <property type="entry name" value="GLYCOSYLTRANSFERASE"/>
    <property type="match status" value="1"/>
</dbReference>
<name>A0A4Z0L4H7_9FLAO</name>
<protein>
    <submittedName>
        <fullName evidence="2">Glycosyltransferase</fullName>
    </submittedName>
</protein>
<sequence length="365" mass="41921">MKILHLINDLGSGGAEKLLTDILPIMKEEGHEVSLIILNQYNSLGVYKEKLKNTGVTLIDFKKSFYSPVNIFYLIKLLRKEGYDIVHAHLFPSFYHLALASPFLPKKTKLVCTEHNVQNNRRKYGYLRPIDKWVYNRYNKVICITDLVEESLHEWLSQFRKSIVINNGVNLREISLAQKNIAKEDYNFINFNKKNILMVGRFNLIQKNHTSLVEAVALLGKEYHVYFAGTGSDMDAIKEIVSRLEIEDQVHFLGLRTDVYQLMHLMDLNVLSTHYEGLSGVTLEGLASGRPFIGSDVEGVKDVVPNDDFLFPDNEPQVLADKIQKVLNEKNVQDYLVSEGLKFVENYSIDKMALSYLAVYKEFIH</sequence>